<feature type="region of interest" description="Disordered" evidence="1">
    <location>
        <begin position="154"/>
        <end position="189"/>
    </location>
</feature>
<comment type="caution">
    <text evidence="3">The sequence shown here is derived from an EMBL/GenBank/DDBJ whole genome shotgun (WGS) entry which is preliminary data.</text>
</comment>
<evidence type="ECO:0000259" key="2">
    <source>
        <dbReference type="Pfam" id="PF03732"/>
    </source>
</evidence>
<dbReference type="EMBL" id="BKCJ010238524">
    <property type="protein sequence ID" value="GEZ07784.1"/>
    <property type="molecule type" value="Genomic_DNA"/>
</dbReference>
<accession>A0A699I192</accession>
<gene>
    <name evidence="3" type="ORF">Tci_479757</name>
</gene>
<dbReference type="InterPro" id="IPR005162">
    <property type="entry name" value="Retrotrans_gag_dom"/>
</dbReference>
<name>A0A699I192_TANCI</name>
<evidence type="ECO:0000313" key="3">
    <source>
        <dbReference type="EMBL" id="GEZ07784.1"/>
    </source>
</evidence>
<reference evidence="3" key="1">
    <citation type="journal article" date="2019" name="Sci. Rep.">
        <title>Draft genome of Tanacetum cinerariifolium, the natural source of mosquito coil.</title>
        <authorList>
            <person name="Yamashiro T."/>
            <person name="Shiraishi A."/>
            <person name="Satake H."/>
            <person name="Nakayama K."/>
        </authorList>
    </citation>
    <scope>NUCLEOTIDE SEQUENCE</scope>
</reference>
<feature type="region of interest" description="Disordered" evidence="1">
    <location>
        <begin position="64"/>
        <end position="84"/>
    </location>
</feature>
<evidence type="ECO:0000256" key="1">
    <source>
        <dbReference type="SAM" id="MobiDB-lite"/>
    </source>
</evidence>
<feature type="non-terminal residue" evidence="3">
    <location>
        <position position="536"/>
    </location>
</feature>
<protein>
    <recommendedName>
        <fullName evidence="2">Retrotransposon gag domain-containing protein</fullName>
    </recommendedName>
</protein>
<feature type="compositionally biased region" description="Basic and acidic residues" evidence="1">
    <location>
        <begin position="178"/>
        <end position="189"/>
    </location>
</feature>
<feature type="compositionally biased region" description="Low complexity" evidence="1">
    <location>
        <begin position="159"/>
        <end position="177"/>
    </location>
</feature>
<dbReference type="AlphaFoldDB" id="A0A699I192"/>
<feature type="compositionally biased region" description="Basic and acidic residues" evidence="1">
    <location>
        <begin position="470"/>
        <end position="479"/>
    </location>
</feature>
<organism evidence="3">
    <name type="scientific">Tanacetum cinerariifolium</name>
    <name type="common">Dalmatian daisy</name>
    <name type="synonym">Chrysanthemum cinerariifolium</name>
    <dbReference type="NCBI Taxonomy" id="118510"/>
    <lineage>
        <taxon>Eukaryota</taxon>
        <taxon>Viridiplantae</taxon>
        <taxon>Streptophyta</taxon>
        <taxon>Embryophyta</taxon>
        <taxon>Tracheophyta</taxon>
        <taxon>Spermatophyta</taxon>
        <taxon>Magnoliopsida</taxon>
        <taxon>eudicotyledons</taxon>
        <taxon>Gunneridae</taxon>
        <taxon>Pentapetalae</taxon>
        <taxon>asterids</taxon>
        <taxon>campanulids</taxon>
        <taxon>Asterales</taxon>
        <taxon>Asteraceae</taxon>
        <taxon>Asteroideae</taxon>
        <taxon>Anthemideae</taxon>
        <taxon>Anthemidinae</taxon>
        <taxon>Tanacetum</taxon>
    </lineage>
</organism>
<proteinExistence type="predicted"/>
<feature type="compositionally biased region" description="Polar residues" evidence="1">
    <location>
        <begin position="71"/>
        <end position="84"/>
    </location>
</feature>
<sequence>MEAPIISISSDVSTAVAASLVRVLELDTHSSLEADPLESSPPPVSIAPMVSPFLCLDDSESDTKIPERHVSPTTSTPKIPTAPILSTPSAIVAPPFEEDLPVDRLYRTHPGGPCKALIVRNLVRPLPSHRLALRTPWCSKAYLCWRSTSLSTMYPPTTSESSAGDSSSESSVGPSFPSRDDILPPHKRFKDSILPEDSVKEDIDTNMLEDIEADITTVEVAIDRDVEARIDVGIGIEVDVRIDVEVEVEDEVESSDRGTMEVRVDIDAGIDIPNGMLMPDAVECLEQDFMKCQPLNFKGTKRVVGLTRWFEKMEIVFYIRNCPKKYQVKYTTSTLLNSSVTWWNSHKRTVRTNTAFAISWRELMKLMAEVYYPRNEVQKMESKLWNLTVKNNDLAAYTQRFQELTMLCTRMVLEEEDQIERYVGGLPDNSQGNVMSVEPTRLQDAIRSANSLMGQKLKGYAMKNAKNKRRSEVNQRDNRGQQPLFKRPNFGGHPIARAYTACNNKRRPYNETFPLCNKCKFHYEWPCTVRCKKCNK</sequence>
<dbReference type="Pfam" id="PF03732">
    <property type="entry name" value="Retrotrans_gag"/>
    <property type="match status" value="1"/>
</dbReference>
<feature type="region of interest" description="Disordered" evidence="1">
    <location>
        <begin position="464"/>
        <end position="488"/>
    </location>
</feature>
<feature type="domain" description="Retrotransposon gag" evidence="2">
    <location>
        <begin position="330"/>
        <end position="427"/>
    </location>
</feature>